<feature type="compositionally biased region" description="Pro residues" evidence="13">
    <location>
        <begin position="460"/>
        <end position="470"/>
    </location>
</feature>
<comment type="caution">
    <text evidence="15">The sequence shown here is derived from an EMBL/GenBank/DDBJ whole genome shotgun (WGS) entry which is preliminary data.</text>
</comment>
<gene>
    <name evidence="15" type="ORF">HETSPECPRED_003590</name>
</gene>
<evidence type="ECO:0000256" key="9">
    <source>
        <dbReference type="ARBA" id="ARBA00022884"/>
    </source>
</evidence>
<dbReference type="Proteomes" id="UP000664521">
    <property type="component" value="Unassembled WGS sequence"/>
</dbReference>
<evidence type="ECO:0000313" key="15">
    <source>
        <dbReference type="EMBL" id="CAF9917785.1"/>
    </source>
</evidence>
<evidence type="ECO:0000256" key="4">
    <source>
        <dbReference type="ARBA" id="ARBA00022448"/>
    </source>
</evidence>
<keyword evidence="12" id="KW-0539">Nucleus</keyword>
<dbReference type="GO" id="GO:0035145">
    <property type="term" value="C:exon-exon junction complex"/>
    <property type="evidence" value="ECO:0007669"/>
    <property type="project" value="InterPro"/>
</dbReference>
<evidence type="ECO:0000256" key="8">
    <source>
        <dbReference type="ARBA" id="ARBA00022845"/>
    </source>
</evidence>
<dbReference type="GO" id="GO:0051028">
    <property type="term" value="P:mRNA transport"/>
    <property type="evidence" value="ECO:0007669"/>
    <property type="project" value="UniProtKB-KW"/>
</dbReference>
<proteinExistence type="inferred from homology"/>
<feature type="compositionally biased region" description="Basic and acidic residues" evidence="13">
    <location>
        <begin position="155"/>
        <end position="172"/>
    </location>
</feature>
<keyword evidence="10" id="KW-0866">Nonsense-mediated mRNA decay</keyword>
<keyword evidence="16" id="KW-1185">Reference proteome</keyword>
<evidence type="ECO:0000256" key="2">
    <source>
        <dbReference type="ARBA" id="ARBA00004496"/>
    </source>
</evidence>
<accession>A0A8H3IEG6</accession>
<sequence>MVGPRRKGLMRSRRRIDDDGEEEEEGSVIAAAEDDSLSEASIPSDADDDADAEGSDGSETGLPERRDAKPKAANSVRSPAVQKRKAGNTSSPTKPSLNNMMADTEMMMNGLRFSGDVDEGEEVNFEDMAHEAKAAPEHVSPSKDPPSAVPATTFGERRRREHEEYKKKRDADPAFVPNRGGFFMHDHRSAPGQNGFKPYGRGRGRGRGDMPGPPQSVGHMPQSMGPADAPWAHDLHETVAESNVKPSPQEVEPARLPSQRGQPRIPSVKAQPPNRSFSRSVRLGNVQLRVYLAGMREPITVPAVPVYSHTRLPHHRPPLRRDKPVRISIPDMQIRYIFPSADRSFIFIPRALRPNQQGFGRARGRGSFSGGFGGFSSRRTSAYAGSNYSPSVAMSRRSSLAREMSADALISPTAPPLSRPPVSVPDSGKPVVRLPPSVEQAQGQVPEAGSLPSNAAIVNPPQPASYPTPQDPTFRESRPVPLPIHQPRPQKTVSVADIESPAFNPPQQQQQQPFHQQVPIQAPSQTYHPNLPLHPHSRHPSHPSQASGGTPLSQIPERAIHAQPFQPYPYQQAPVFYPQQYPPPFYYYPSPDPNTAQVPATAPAFIPSQQYAYALPVVPQMPVAPAEATSQAGTVARESNGMVYYFDSSQVEAGADSSAAYAPIPYSMPPQIGMVTPPVQYYPQPTTGPYYPPQ</sequence>
<evidence type="ECO:0000256" key="1">
    <source>
        <dbReference type="ARBA" id="ARBA00004123"/>
    </source>
</evidence>
<feature type="compositionally biased region" description="Acidic residues" evidence="13">
    <location>
        <begin position="45"/>
        <end position="56"/>
    </location>
</feature>
<organism evidence="15 16">
    <name type="scientific">Heterodermia speciosa</name>
    <dbReference type="NCBI Taxonomy" id="116794"/>
    <lineage>
        <taxon>Eukaryota</taxon>
        <taxon>Fungi</taxon>
        <taxon>Dikarya</taxon>
        <taxon>Ascomycota</taxon>
        <taxon>Pezizomycotina</taxon>
        <taxon>Lecanoromycetes</taxon>
        <taxon>OSLEUM clade</taxon>
        <taxon>Lecanoromycetidae</taxon>
        <taxon>Caliciales</taxon>
        <taxon>Physciaceae</taxon>
        <taxon>Heterodermia</taxon>
    </lineage>
</organism>
<reference evidence="15" key="1">
    <citation type="submission" date="2021-03" db="EMBL/GenBank/DDBJ databases">
        <authorList>
            <person name="Tagirdzhanova G."/>
        </authorList>
    </citation>
    <scope>NUCLEOTIDE SEQUENCE</scope>
</reference>
<evidence type="ECO:0000256" key="10">
    <source>
        <dbReference type="ARBA" id="ARBA00023161"/>
    </source>
</evidence>
<dbReference type="Pfam" id="PF09405">
    <property type="entry name" value="Btz"/>
    <property type="match status" value="1"/>
</dbReference>
<name>A0A8H3IEG6_9LECA</name>
<dbReference type="GO" id="GO:0005737">
    <property type="term" value="C:cytoplasm"/>
    <property type="evidence" value="ECO:0007669"/>
    <property type="project" value="UniProtKB-SubCell"/>
</dbReference>
<feature type="compositionally biased region" description="Acidic residues" evidence="13">
    <location>
        <begin position="18"/>
        <end position="37"/>
    </location>
</feature>
<dbReference type="EMBL" id="CAJPDS010000020">
    <property type="protein sequence ID" value="CAF9917785.1"/>
    <property type="molecule type" value="Genomic_DNA"/>
</dbReference>
<keyword evidence="11" id="KW-0508">mRNA splicing</keyword>
<dbReference type="AlphaFoldDB" id="A0A8H3IEG6"/>
<keyword evidence="5" id="KW-0963">Cytoplasm</keyword>
<evidence type="ECO:0000259" key="14">
    <source>
        <dbReference type="SMART" id="SM01044"/>
    </source>
</evidence>
<feature type="region of interest" description="Disordered" evidence="13">
    <location>
        <begin position="1"/>
        <end position="103"/>
    </location>
</feature>
<comment type="similarity">
    <text evidence="3">Belongs to the CASC3 family.</text>
</comment>
<keyword evidence="7" id="KW-0509">mRNA transport</keyword>
<dbReference type="PANTHER" id="PTHR46837">
    <property type="entry name" value="PROTEIN MLN51 HOMOLOG"/>
    <property type="match status" value="1"/>
</dbReference>
<dbReference type="InterPro" id="IPR018545">
    <property type="entry name" value="Btz_dom"/>
</dbReference>
<feature type="compositionally biased region" description="Polar residues" evidence="13">
    <location>
        <begin position="87"/>
        <end position="101"/>
    </location>
</feature>
<keyword evidence="9" id="KW-0694">RNA-binding</keyword>
<dbReference type="GO" id="GO:0008380">
    <property type="term" value="P:RNA splicing"/>
    <property type="evidence" value="ECO:0007669"/>
    <property type="project" value="UniProtKB-KW"/>
</dbReference>
<dbReference type="GO" id="GO:0003729">
    <property type="term" value="F:mRNA binding"/>
    <property type="evidence" value="ECO:0007669"/>
    <property type="project" value="InterPro"/>
</dbReference>
<evidence type="ECO:0000256" key="13">
    <source>
        <dbReference type="SAM" id="MobiDB-lite"/>
    </source>
</evidence>
<dbReference type="GO" id="GO:0006417">
    <property type="term" value="P:regulation of translation"/>
    <property type="evidence" value="ECO:0007669"/>
    <property type="project" value="UniProtKB-KW"/>
</dbReference>
<keyword evidence="6" id="KW-0507">mRNA processing</keyword>
<dbReference type="GO" id="GO:0006397">
    <property type="term" value="P:mRNA processing"/>
    <property type="evidence" value="ECO:0007669"/>
    <property type="project" value="UniProtKB-KW"/>
</dbReference>
<feature type="compositionally biased region" description="Basic residues" evidence="13">
    <location>
        <begin position="1"/>
        <end position="14"/>
    </location>
</feature>
<feature type="region of interest" description="Disordered" evidence="13">
    <location>
        <begin position="129"/>
        <end position="277"/>
    </location>
</feature>
<comment type="subcellular location">
    <subcellularLocation>
        <location evidence="2">Cytoplasm</location>
    </subcellularLocation>
    <subcellularLocation>
        <location evidence="1">Nucleus</location>
    </subcellularLocation>
</comment>
<keyword evidence="4" id="KW-0813">Transport</keyword>
<evidence type="ECO:0000256" key="3">
    <source>
        <dbReference type="ARBA" id="ARBA00009548"/>
    </source>
</evidence>
<feature type="region of interest" description="Disordered" evidence="13">
    <location>
        <begin position="524"/>
        <end position="552"/>
    </location>
</feature>
<feature type="region of interest" description="Disordered" evidence="13">
    <location>
        <begin position="411"/>
        <end position="493"/>
    </location>
</feature>
<dbReference type="SMART" id="SM01044">
    <property type="entry name" value="Btz"/>
    <property type="match status" value="1"/>
</dbReference>
<dbReference type="PANTHER" id="PTHR46837:SF5">
    <property type="entry name" value="PROTEIN MLN51 HOMOLOG"/>
    <property type="match status" value="1"/>
</dbReference>
<feature type="domain" description="Btz" evidence="14">
    <location>
        <begin position="134"/>
        <end position="261"/>
    </location>
</feature>
<dbReference type="OrthoDB" id="5413466at2759"/>
<feature type="compositionally biased region" description="Pro residues" evidence="13">
    <location>
        <begin position="413"/>
        <end position="423"/>
    </location>
</feature>
<evidence type="ECO:0000313" key="16">
    <source>
        <dbReference type="Proteomes" id="UP000664521"/>
    </source>
</evidence>
<keyword evidence="8" id="KW-0810">Translation regulation</keyword>
<evidence type="ECO:0000256" key="6">
    <source>
        <dbReference type="ARBA" id="ARBA00022664"/>
    </source>
</evidence>
<evidence type="ECO:0000256" key="5">
    <source>
        <dbReference type="ARBA" id="ARBA00022490"/>
    </source>
</evidence>
<protein>
    <recommendedName>
        <fullName evidence="14">Btz domain-containing protein</fullName>
    </recommendedName>
</protein>
<evidence type="ECO:0000256" key="11">
    <source>
        <dbReference type="ARBA" id="ARBA00023187"/>
    </source>
</evidence>
<dbReference type="InterPro" id="IPR044796">
    <property type="entry name" value="MLN51_plant"/>
</dbReference>
<evidence type="ECO:0000256" key="7">
    <source>
        <dbReference type="ARBA" id="ARBA00022816"/>
    </source>
</evidence>
<dbReference type="GO" id="GO:0000184">
    <property type="term" value="P:nuclear-transcribed mRNA catabolic process, nonsense-mediated decay"/>
    <property type="evidence" value="ECO:0007669"/>
    <property type="project" value="UniProtKB-KW"/>
</dbReference>
<evidence type="ECO:0000256" key="12">
    <source>
        <dbReference type="ARBA" id="ARBA00023242"/>
    </source>
</evidence>